<evidence type="ECO:0000259" key="11">
    <source>
        <dbReference type="Pfam" id="PF20255"/>
    </source>
</evidence>
<dbReference type="InterPro" id="IPR051346">
    <property type="entry name" value="OTU_Deubiquitinase"/>
</dbReference>
<evidence type="ECO:0000313" key="13">
    <source>
        <dbReference type="Proteomes" id="UP000738349"/>
    </source>
</evidence>
<dbReference type="OrthoDB" id="3182339at2759"/>
<accession>A0A9P9FUM2</accession>
<dbReference type="Proteomes" id="UP000738349">
    <property type="component" value="Unassembled WGS sequence"/>
</dbReference>
<comment type="catalytic activity">
    <reaction evidence="1">
        <text>Thiol-dependent hydrolysis of ester, thioester, amide, peptide and isopeptide bonds formed by the C-terminal Gly of ubiquitin (a 76-residue protein attached to proteins as an intracellular targeting signal).</text>
        <dbReference type="EC" id="3.4.19.12"/>
    </reaction>
</comment>
<dbReference type="GO" id="GO:0006508">
    <property type="term" value="P:proteolysis"/>
    <property type="evidence" value="ECO:0007669"/>
    <property type="project" value="UniProtKB-KW"/>
</dbReference>
<dbReference type="EMBL" id="JAGMUV010000001">
    <property type="protein sequence ID" value="KAH7176975.1"/>
    <property type="molecule type" value="Genomic_DNA"/>
</dbReference>
<protein>
    <recommendedName>
        <fullName evidence="2">ubiquitinyl hydrolase 1</fullName>
        <ecNumber evidence="2">3.4.19.12</ecNumber>
    </recommendedName>
</protein>
<evidence type="ECO:0000259" key="10">
    <source>
        <dbReference type="Pfam" id="PF12359"/>
    </source>
</evidence>
<name>A0A9P9FUM2_9HYPO</name>
<reference evidence="12" key="1">
    <citation type="journal article" date="2021" name="Nat. Commun.">
        <title>Genetic determinants of endophytism in the Arabidopsis root mycobiome.</title>
        <authorList>
            <person name="Mesny F."/>
            <person name="Miyauchi S."/>
            <person name="Thiergart T."/>
            <person name="Pickel B."/>
            <person name="Atanasova L."/>
            <person name="Karlsson M."/>
            <person name="Huettel B."/>
            <person name="Barry K.W."/>
            <person name="Haridas S."/>
            <person name="Chen C."/>
            <person name="Bauer D."/>
            <person name="Andreopoulos W."/>
            <person name="Pangilinan J."/>
            <person name="LaButti K."/>
            <person name="Riley R."/>
            <person name="Lipzen A."/>
            <person name="Clum A."/>
            <person name="Drula E."/>
            <person name="Henrissat B."/>
            <person name="Kohler A."/>
            <person name="Grigoriev I.V."/>
            <person name="Martin F.M."/>
            <person name="Hacquard S."/>
        </authorList>
    </citation>
    <scope>NUCLEOTIDE SEQUENCE</scope>
    <source>
        <strain evidence="12">MPI-CAGE-AT-0147</strain>
    </source>
</reference>
<evidence type="ECO:0000256" key="5">
    <source>
        <dbReference type="ARBA" id="ARBA00022801"/>
    </source>
</evidence>
<dbReference type="Pfam" id="PF12359">
    <property type="entry name" value="DUF3645"/>
    <property type="match status" value="1"/>
</dbReference>
<sequence>MEESLEYFFHHFFLPRRLPDKHDGSPERESAIVDLVRDSLIAFKSQDYEHNTACSSAIRSAISTLDGMYCATDSNGYLQDSGVRRVLRDITFKGIAVFHVKAQNAGLLIRKSNDLTIFEAFELSPASEAVIMTRGRLVRQFPATAIEIPSDVYNDGAFKDVLIDTLVTMSHQVAREMKAEAKKAKQFHVENQDTTDPHIVTELLTSMLRGIGKQVDVPGVCKNTHDEVMWKNSNLPWRRSPVWLLIRVSLQLTMSRVAADSGELYKRFMIFLLADVLKVANEQLAPSSVLHPMAMKISRRLLKLESPQGGKWLTAVQRIMAKTSNILDQRWEDIRVQSKKLINLAAVADLDMKNAINYTLPEVEQFLSSIQQPQTIPGSIPFHPTSSFQQLDAAQLPCVSKIINPETLPFGLAEIESWVATHLEVWLESHLGDELTCRNLSTLLEEYHEAGTEWYTGRPEGVSRMLLTTLELWVAADKAAVHAIPLLRNYDPEVPIEVFQALLLGLRRDMDRLYHAESYVMGRKTFAKSHRTPSVFRSYDHEDSFPVQYFSTSATHQASMEKIVKEATVQRQEKGLELQELKEQHEELMQEYDQAECETVEVERDGLNYSEHSGGCSRCKMLSKAKSLAINVHEWPLSEHTTKAQTTVFELDIPPVFCEWRRLTLYFIDNVLQCCEKGSDPPPGMLSLQSYLGLAKYAQWNDRSRICLMSDWAAHTSTHRVRKEVSFLSFGSPMLDHLKTGLERIGESWDSHIALGILTFLTARLLSMAAKDLEKACLDLLEQCRDVSAKWLRRLRTRLDTIPDGDQRIEVQQTIVDVALVCVDTFYVEDEFLKDILSQEQQAARLMEASIIIRNNSNVRKPTNQPLRNIMHDRWTYTLHRSQSILSDEILLRHSPCLTLAIQGRWPDFQSERLWTKVPSNRHWFETTAAGQKVHFNILSGELLVKGLPQSSLPRDYEEQEDYKKLFGCSVLHVMPSPRPGFDIRATKTFEGHTIHFGLKPSVDCSPRTLLLRLEKDGSSYDLVPQRFFAGLLPDSFTNNFVHWYHQTRQCIEFRPLNQPWRTSYSNWHLIRMDGCWVMRQGEAFLLSPLSPPGKCIASILSPLEAPLRLHIVYDLNRGTVEVKLPHLQLDFYLAAGKAEVFSRQFRGMQISDDQSTGTLIGLTSKLVLHKTNDPQNKTVIIPEGHVNYQKGSTDDHVKVEVAHGTACRVQMYHFDNQLHRLIDNHTMQSKLYLAYLHALTSYCLPDPFTHLTGTEQAISILDSAFIRSAGCLPETTMTLLQSIAALSPGRLYHPHHKPHTMQVVSWSSELSPLSQDGRFYVLARQILDNAHSMGFLYPNTFKEPPKLIIARTGLVERDVLRSSRQSVSGFGASDYTSKYDLAYSSKNRGRRPDRALRASDTSFRIFNGHQTLTHEVTPDLADHLYTLLTAEDGTAVDNTDPPQDWLKYDATWLQHPETFLSSRWCSLHLAFQKNQAWLNKFQLIAWLTTVSYAATNDEQVTQALLALALHPSVSTVPLPEVSSTYHLSQGNKFKSGELGSLIRKATRPLKQCPEDRMPRRDGESQADHSKRKRAEFLRKKNEAIKYLREWFIAKWPSLTLPQPSMPDTYVRVQQAISNVAPQWRIWVLNQQFQLYLERFVNSLRSLPVQEISICKVSQPTPQKPPHRPPGFVSVESLFSNPPPSLELPVSTLAEHMTTMVAVRRPANGELSTLLGSLTSRAKSDSENEYIANLKQSHSELEDQVSYTLKETSSSFCMAKALQDHHDQCDARAAKYYNLLLEATESSPRDLVRTIATQTKFWPRASPILFLQQLRKTSWSTLSESWRKSIVAYGNAITALQQAKRLLGCQDNKVDLLRELQNLENNRKNTFEHPEWLLLECESGIIIRDVQTQIAQEMINPPENKNSVMQLNMGEGKSSVIVPIVATTLGNGKQLVRVIVAKPQANQMHQMLLSKLAGLLDRPVYRFRFSRAISMDNDRANLISGWFSKCMAEGGVLLVQPEDLLSFQLMGLEYQIKKEHRVADRLLAIQQFLEGVTRDVIDESDENLSIKFELVYVVGQQQCIEHSPERWTVIQQVLNLFGEVAKAAIEEFPQSLEVEHREAGKFPRVRVLRLDAEQTILNRVATSICKTGLIGFPIARQPLYLRKAILRYITEPDVSPEDISKVEGSPFWNGAAMNSILLLRGLFSGGILGFAFSQKRWRVDYGTDPNREVETKLAVPFRAKDSPTPRSEFSHPDIVIVLTCLSYYYGGLEFDDIFAALELLNQSDNMDLEYRTWVETTPELPQAYRQLKGINLRDRIQCNLEIFPHLRYSKGAIDYFLSRMVFPKQCKEFPSKLSASGWDLGKAKNKPTTGFSGTNDSRYVLPLNICQLPNQEHTNALVLTHLLHPDNGIALVPSQNHQATMESGTLLAMVSRETRVILDVGAQVVDLNNFDFAQRWLKSYGDDEQTLAVIFFNEADELTVLNRCGGVEELQTSPFVHQLDQCLVFLDEAHTRGTDLKLPANYQAAVTLGANLTKDRLVQACMRMRTLGHGQTVVFCIPKEIEQKILMQNGWGPPAVPDITISDVLCWVISETWVDLRRAIPLWANQGLRFYEQKSIWDGYRPAKDDEKKEKWASRFLEDEAQSLDSRYRPRASKNDLASILQRVNSLKGVEIQHRCQKFGFVRLDKACLQEEQERELSPETERERQVELPPAVEARDHKVHPNLRRFIESGKLPSIKSGFKGAFSSLGDTSAAAYFDVNQLPCDIWVTDDFASTVEVPAGSGHKSDLFQRPVQWVLTNKPDMLGGCRLVIISPFEAQSCLHLIMESDNVTLHLYAPRTNLGFQRLDRLSLYTVPPRATNVQIPKHLTVYLNLFAGQLYISSFEEYVSICDILGLAWDPSDDSIALDPDGFIPQGLTEGRMINKSALTKSPVKFLKALMTNIRQNCETIEKTHMGKILDGMILQDDEFD</sequence>
<gene>
    <name evidence="12" type="ORF">EDB81DRAFT_898494</name>
</gene>
<organism evidence="12 13">
    <name type="scientific">Dactylonectria macrodidyma</name>
    <dbReference type="NCBI Taxonomy" id="307937"/>
    <lineage>
        <taxon>Eukaryota</taxon>
        <taxon>Fungi</taxon>
        <taxon>Dikarya</taxon>
        <taxon>Ascomycota</taxon>
        <taxon>Pezizomycotina</taxon>
        <taxon>Sordariomycetes</taxon>
        <taxon>Hypocreomycetidae</taxon>
        <taxon>Hypocreales</taxon>
        <taxon>Nectriaceae</taxon>
        <taxon>Dactylonectria</taxon>
    </lineage>
</organism>
<evidence type="ECO:0000256" key="4">
    <source>
        <dbReference type="ARBA" id="ARBA00022786"/>
    </source>
</evidence>
<feature type="domain" description="DUF3645" evidence="10">
    <location>
        <begin position="2208"/>
        <end position="2243"/>
    </location>
</feature>
<evidence type="ECO:0000256" key="7">
    <source>
        <dbReference type="SAM" id="Coils"/>
    </source>
</evidence>
<comment type="caution">
    <text evidence="12">The sequence shown here is derived from an EMBL/GenBank/DDBJ whole genome shotgun (WGS) entry which is preliminary data.</text>
</comment>
<feature type="region of interest" description="Disordered" evidence="8">
    <location>
        <begin position="1550"/>
        <end position="1575"/>
    </location>
</feature>
<keyword evidence="13" id="KW-1185">Reference proteome</keyword>
<keyword evidence="7" id="KW-0175">Coiled coil</keyword>
<feature type="coiled-coil region" evidence="7">
    <location>
        <begin position="564"/>
        <end position="605"/>
    </location>
</feature>
<dbReference type="InterPro" id="IPR022105">
    <property type="entry name" value="DUF3645"/>
</dbReference>
<dbReference type="PANTHER" id="PTHR13367">
    <property type="entry name" value="UBIQUITIN THIOESTERASE"/>
    <property type="match status" value="1"/>
</dbReference>
<evidence type="ECO:0000259" key="9">
    <source>
        <dbReference type="Pfam" id="PF12340"/>
    </source>
</evidence>
<feature type="non-terminal residue" evidence="12">
    <location>
        <position position="1"/>
    </location>
</feature>
<keyword evidence="6" id="KW-0788">Thiol protease</keyword>
<dbReference type="GO" id="GO:0004843">
    <property type="term" value="F:cysteine-type deubiquitinase activity"/>
    <property type="evidence" value="ECO:0007669"/>
    <property type="project" value="UniProtKB-EC"/>
</dbReference>
<keyword evidence="3" id="KW-0645">Protease</keyword>
<dbReference type="EC" id="3.4.19.12" evidence="2"/>
<evidence type="ECO:0000256" key="2">
    <source>
        <dbReference type="ARBA" id="ARBA00012759"/>
    </source>
</evidence>
<dbReference type="InterPro" id="IPR022099">
    <property type="entry name" value="DUF3638"/>
</dbReference>
<evidence type="ECO:0000256" key="3">
    <source>
        <dbReference type="ARBA" id="ARBA00022670"/>
    </source>
</evidence>
<proteinExistence type="predicted"/>
<feature type="coiled-coil region" evidence="7">
    <location>
        <begin position="1846"/>
        <end position="1873"/>
    </location>
</feature>
<feature type="domain" description="DUF3638" evidence="9">
    <location>
        <begin position="1869"/>
        <end position="2086"/>
    </location>
</feature>
<feature type="compositionally biased region" description="Basic and acidic residues" evidence="8">
    <location>
        <begin position="1553"/>
        <end position="1575"/>
    </location>
</feature>
<keyword evidence="5" id="KW-0378">Hydrolase</keyword>
<dbReference type="InterPro" id="IPR046541">
    <property type="entry name" value="DUF6606"/>
</dbReference>
<keyword evidence="4" id="KW-0833">Ubl conjugation pathway</keyword>
<dbReference type="Pfam" id="PF12340">
    <property type="entry name" value="DUF3638"/>
    <property type="match status" value="1"/>
</dbReference>
<evidence type="ECO:0000256" key="6">
    <source>
        <dbReference type="ARBA" id="ARBA00022807"/>
    </source>
</evidence>
<evidence type="ECO:0000256" key="1">
    <source>
        <dbReference type="ARBA" id="ARBA00000707"/>
    </source>
</evidence>
<evidence type="ECO:0000313" key="12">
    <source>
        <dbReference type="EMBL" id="KAH7176975.1"/>
    </source>
</evidence>
<feature type="domain" description="DUF6606" evidence="11">
    <location>
        <begin position="9"/>
        <end position="278"/>
    </location>
</feature>
<evidence type="ECO:0000256" key="8">
    <source>
        <dbReference type="SAM" id="MobiDB-lite"/>
    </source>
</evidence>
<dbReference type="PANTHER" id="PTHR13367:SF34">
    <property type="match status" value="1"/>
</dbReference>
<dbReference type="Pfam" id="PF20255">
    <property type="entry name" value="DUF6606"/>
    <property type="match status" value="1"/>
</dbReference>